<keyword evidence="1" id="KW-0175">Coiled coil</keyword>
<name>A0ABU5JR60_9BACI</name>
<dbReference type="InterPro" id="IPR036779">
    <property type="entry name" value="LysM_dom_sf"/>
</dbReference>
<reference evidence="4" key="1">
    <citation type="submission" date="2023-11" db="EMBL/GenBank/DDBJ databases">
        <title>Genome Sequence of Bacillus pseudomycoides stain BUPM19.</title>
        <authorList>
            <person name="Farhat A."/>
        </authorList>
    </citation>
    <scope>NUCLEOTIDE SEQUENCE [LARGE SCALE GENOMIC DNA]</scope>
    <source>
        <strain evidence="4">BUPM19</strain>
    </source>
</reference>
<dbReference type="InterPro" id="IPR048862">
    <property type="entry name" value="SPOCS_spoVID_N"/>
</dbReference>
<protein>
    <submittedName>
        <fullName evidence="3">Stage VI sporulation protein D</fullName>
    </submittedName>
</protein>
<comment type="caution">
    <text evidence="3">The sequence shown here is derived from an EMBL/GenBank/DDBJ whole genome shotgun (WGS) entry which is preliminary data.</text>
</comment>
<feature type="domain" description="LysM" evidence="2">
    <location>
        <begin position="327"/>
        <end position="370"/>
    </location>
</feature>
<evidence type="ECO:0000259" key="2">
    <source>
        <dbReference type="PROSITE" id="PS51782"/>
    </source>
</evidence>
<keyword evidence="4" id="KW-1185">Reference proteome</keyword>
<dbReference type="RefSeq" id="WP_374216609.1">
    <property type="nucleotide sequence ID" value="NZ_JAXOVW010000002.1"/>
</dbReference>
<feature type="coiled-coil region" evidence="1">
    <location>
        <begin position="245"/>
        <end position="303"/>
    </location>
</feature>
<evidence type="ECO:0000313" key="3">
    <source>
        <dbReference type="EMBL" id="MDZ5605923.1"/>
    </source>
</evidence>
<dbReference type="SMART" id="SM00257">
    <property type="entry name" value="LysM"/>
    <property type="match status" value="1"/>
</dbReference>
<dbReference type="Pfam" id="PF20918">
    <property type="entry name" value="SPOCS_spoVID-N"/>
    <property type="match status" value="1"/>
</dbReference>
<dbReference type="SUPFAM" id="SSF54106">
    <property type="entry name" value="LysM domain"/>
    <property type="match status" value="1"/>
</dbReference>
<dbReference type="EMBL" id="JAXOVW010000002">
    <property type="protein sequence ID" value="MDZ5605923.1"/>
    <property type="molecule type" value="Genomic_DNA"/>
</dbReference>
<evidence type="ECO:0000256" key="1">
    <source>
        <dbReference type="SAM" id="Coils"/>
    </source>
</evidence>
<sequence length="378" mass="44187">MTYSLGGGKEVATDHSLRFSLKESVWFQKGQEVEELLSISLDPDVEIEELEYEVIVRGQLDLTGEYIARQDDSAFSLRDLSPAKSIDYVEMREDGVNELVHSFPLEISIPRNRVKQVEELYVSIEEFDYELKENGCLQLLADVSISGLCEGERIQNEVQEEEVEREPEITVMNEEEVEREPEIAVVNEEEVEREPEIAVVNEEEVEREPEITVVNEDKTPVEVEEVTVHTESDGWEDYAFEPFQLEARKEQELEEVEDLKEHEEEEREEAKETTPQFELFGRKNFKKEKEKELQEEVEAAYSQRDENALYLTKLFTKEPEEEFTKLRMYFVQEGDTIESVAERYETSVQHLHRLNQTDEVYLTAGQIIYIPVPRVKTK</sequence>
<gene>
    <name evidence="3" type="primary">spoVID</name>
    <name evidence="3" type="ORF">U2I54_02035</name>
</gene>
<dbReference type="Pfam" id="PF01476">
    <property type="entry name" value="LysM"/>
    <property type="match status" value="1"/>
</dbReference>
<dbReference type="CDD" id="cd00118">
    <property type="entry name" value="LysM"/>
    <property type="match status" value="1"/>
</dbReference>
<dbReference type="InterPro" id="IPR014256">
    <property type="entry name" value="Spore_VI_D"/>
</dbReference>
<dbReference type="Gene3D" id="3.10.350.10">
    <property type="entry name" value="LysM domain"/>
    <property type="match status" value="1"/>
</dbReference>
<dbReference type="NCBIfam" id="TIGR02907">
    <property type="entry name" value="spore_VI_D"/>
    <property type="match status" value="1"/>
</dbReference>
<evidence type="ECO:0000313" key="4">
    <source>
        <dbReference type="Proteomes" id="UP001291930"/>
    </source>
</evidence>
<organism evidence="3 4">
    <name type="scientific">Bacillus bingmayongensis</name>
    <dbReference type="NCBI Taxonomy" id="1150157"/>
    <lineage>
        <taxon>Bacteria</taxon>
        <taxon>Bacillati</taxon>
        <taxon>Bacillota</taxon>
        <taxon>Bacilli</taxon>
        <taxon>Bacillales</taxon>
        <taxon>Bacillaceae</taxon>
        <taxon>Bacillus</taxon>
    </lineage>
</organism>
<proteinExistence type="predicted"/>
<dbReference type="Proteomes" id="UP001291930">
    <property type="component" value="Unassembled WGS sequence"/>
</dbReference>
<accession>A0ABU5JR60</accession>
<dbReference type="InterPro" id="IPR018392">
    <property type="entry name" value="LysM"/>
</dbReference>
<dbReference type="PROSITE" id="PS51782">
    <property type="entry name" value="LYSM"/>
    <property type="match status" value="1"/>
</dbReference>